<sequence>MSEDAKEKGTGKQALRKKKGKKLLCAHVSCLGDPWRSPSRVEELTSPMEQRYCESRAYPSSAPACPSATSFPLLGVPVL</sequence>
<gene>
    <name evidence="2" type="ORF">Q8A67_020911</name>
</gene>
<feature type="region of interest" description="Disordered" evidence="1">
    <location>
        <begin position="1"/>
        <end position="20"/>
    </location>
</feature>
<feature type="compositionally biased region" description="Basic and acidic residues" evidence="1">
    <location>
        <begin position="1"/>
        <end position="10"/>
    </location>
</feature>
<name>A0AA88TFU6_9TELE</name>
<dbReference type="Proteomes" id="UP001187343">
    <property type="component" value="Unassembled WGS sequence"/>
</dbReference>
<dbReference type="AlphaFoldDB" id="A0AA88TFU6"/>
<dbReference type="EMBL" id="JAUYZG010000020">
    <property type="protein sequence ID" value="KAK2876815.1"/>
    <property type="molecule type" value="Genomic_DNA"/>
</dbReference>
<feature type="compositionally biased region" description="Low complexity" evidence="1">
    <location>
        <begin position="60"/>
        <end position="72"/>
    </location>
</feature>
<accession>A0AA88TFU6</accession>
<organism evidence="2 3">
    <name type="scientific">Cirrhinus molitorella</name>
    <name type="common">mud carp</name>
    <dbReference type="NCBI Taxonomy" id="172907"/>
    <lineage>
        <taxon>Eukaryota</taxon>
        <taxon>Metazoa</taxon>
        <taxon>Chordata</taxon>
        <taxon>Craniata</taxon>
        <taxon>Vertebrata</taxon>
        <taxon>Euteleostomi</taxon>
        <taxon>Actinopterygii</taxon>
        <taxon>Neopterygii</taxon>
        <taxon>Teleostei</taxon>
        <taxon>Ostariophysi</taxon>
        <taxon>Cypriniformes</taxon>
        <taxon>Cyprinidae</taxon>
        <taxon>Labeoninae</taxon>
        <taxon>Labeonini</taxon>
        <taxon>Cirrhinus</taxon>
    </lineage>
</organism>
<evidence type="ECO:0000313" key="2">
    <source>
        <dbReference type="EMBL" id="KAK2876815.1"/>
    </source>
</evidence>
<evidence type="ECO:0000256" key="1">
    <source>
        <dbReference type="SAM" id="MobiDB-lite"/>
    </source>
</evidence>
<reference evidence="2" key="1">
    <citation type="submission" date="2023-08" db="EMBL/GenBank/DDBJ databases">
        <title>Chromosome-level Genome Assembly of mud carp (Cirrhinus molitorella).</title>
        <authorList>
            <person name="Liu H."/>
        </authorList>
    </citation>
    <scope>NUCLEOTIDE SEQUENCE</scope>
    <source>
        <strain evidence="2">Prfri</strain>
        <tissue evidence="2">Muscle</tissue>
    </source>
</reference>
<protein>
    <submittedName>
        <fullName evidence="2">Uncharacterized protein</fullName>
    </submittedName>
</protein>
<feature type="region of interest" description="Disordered" evidence="1">
    <location>
        <begin position="60"/>
        <end position="79"/>
    </location>
</feature>
<evidence type="ECO:0000313" key="3">
    <source>
        <dbReference type="Proteomes" id="UP001187343"/>
    </source>
</evidence>
<proteinExistence type="predicted"/>
<comment type="caution">
    <text evidence="2">The sequence shown here is derived from an EMBL/GenBank/DDBJ whole genome shotgun (WGS) entry which is preliminary data.</text>
</comment>
<keyword evidence="3" id="KW-1185">Reference proteome</keyword>